<dbReference type="Proteomes" id="UP001151760">
    <property type="component" value="Unassembled WGS sequence"/>
</dbReference>
<protein>
    <submittedName>
        <fullName evidence="1">Uncharacterized protein</fullName>
    </submittedName>
</protein>
<comment type="caution">
    <text evidence="1">The sequence shown here is derived from an EMBL/GenBank/DDBJ whole genome shotgun (WGS) entry which is preliminary data.</text>
</comment>
<evidence type="ECO:0000313" key="1">
    <source>
        <dbReference type="EMBL" id="GJT38687.1"/>
    </source>
</evidence>
<keyword evidence="2" id="KW-1185">Reference proteome</keyword>
<reference evidence="1" key="1">
    <citation type="journal article" date="2022" name="Int. J. Mol. Sci.">
        <title>Draft Genome of Tanacetum Coccineum: Genomic Comparison of Closely Related Tanacetum-Family Plants.</title>
        <authorList>
            <person name="Yamashiro T."/>
            <person name="Shiraishi A."/>
            <person name="Nakayama K."/>
            <person name="Satake H."/>
        </authorList>
    </citation>
    <scope>NUCLEOTIDE SEQUENCE</scope>
</reference>
<reference evidence="1" key="2">
    <citation type="submission" date="2022-01" db="EMBL/GenBank/DDBJ databases">
        <authorList>
            <person name="Yamashiro T."/>
            <person name="Shiraishi A."/>
            <person name="Satake H."/>
            <person name="Nakayama K."/>
        </authorList>
    </citation>
    <scope>NUCLEOTIDE SEQUENCE</scope>
</reference>
<name>A0ABQ5DK15_9ASTR</name>
<proteinExistence type="predicted"/>
<dbReference type="EMBL" id="BQNB010015322">
    <property type="protein sequence ID" value="GJT38687.1"/>
    <property type="molecule type" value="Genomic_DNA"/>
</dbReference>
<organism evidence="1 2">
    <name type="scientific">Tanacetum coccineum</name>
    <dbReference type="NCBI Taxonomy" id="301880"/>
    <lineage>
        <taxon>Eukaryota</taxon>
        <taxon>Viridiplantae</taxon>
        <taxon>Streptophyta</taxon>
        <taxon>Embryophyta</taxon>
        <taxon>Tracheophyta</taxon>
        <taxon>Spermatophyta</taxon>
        <taxon>Magnoliopsida</taxon>
        <taxon>eudicotyledons</taxon>
        <taxon>Gunneridae</taxon>
        <taxon>Pentapetalae</taxon>
        <taxon>asterids</taxon>
        <taxon>campanulids</taxon>
        <taxon>Asterales</taxon>
        <taxon>Asteraceae</taxon>
        <taxon>Asteroideae</taxon>
        <taxon>Anthemideae</taxon>
        <taxon>Anthemidinae</taxon>
        <taxon>Tanacetum</taxon>
    </lineage>
</organism>
<gene>
    <name evidence="1" type="ORF">Tco_0938552</name>
</gene>
<sequence length="75" mass="8502">MIVCPEQKATVGTYGHAPFWWPKGLANLVLMAICQCSCLSVADMKGVVLKFEECCCKDKRDDLKERIAKLKYNYV</sequence>
<evidence type="ECO:0000313" key="2">
    <source>
        <dbReference type="Proteomes" id="UP001151760"/>
    </source>
</evidence>
<accession>A0ABQ5DK15</accession>